<name>A0ABX0R5N2_9GAMM</name>
<dbReference type="InterPro" id="IPR022204">
    <property type="entry name" value="PpdC-like_C"/>
</dbReference>
<feature type="domain" description="Prepilin peptidase dependent protein C-like C-terminal" evidence="3">
    <location>
        <begin position="76"/>
        <end position="144"/>
    </location>
</feature>
<dbReference type="InterPro" id="IPR012902">
    <property type="entry name" value="N_methyl_site"/>
</dbReference>
<organism evidence="4 5">
    <name type="scientific">Candidatus Pantoea formicae</name>
    <dbReference type="NCBI Taxonomy" id="2608355"/>
    <lineage>
        <taxon>Bacteria</taxon>
        <taxon>Pseudomonadati</taxon>
        <taxon>Pseudomonadota</taxon>
        <taxon>Gammaproteobacteria</taxon>
        <taxon>Enterobacterales</taxon>
        <taxon>Erwiniaceae</taxon>
        <taxon>Pantoea</taxon>
    </lineage>
</organism>
<reference evidence="4 5" key="1">
    <citation type="journal article" date="2019" name="bioRxiv">
        <title>Bacteria contribute to plant secondary compound degradation in a generalist herbivore system.</title>
        <authorList>
            <person name="Francoeur C.B."/>
            <person name="Khadempour L."/>
            <person name="Moreira-Soto R.D."/>
            <person name="Gotting K."/>
            <person name="Book A.J."/>
            <person name="Pinto-Tomas A.A."/>
            <person name="Keefover-Ring K."/>
            <person name="Currie C.R."/>
        </authorList>
    </citation>
    <scope>NUCLEOTIDE SEQUENCE [LARGE SCALE GENOMIC DNA]</scope>
    <source>
        <strain evidence="4 5">Acro-805</strain>
    </source>
</reference>
<accession>A0ABX0R5N2</accession>
<feature type="transmembrane region" description="Helical" evidence="2">
    <location>
        <begin position="54"/>
        <end position="76"/>
    </location>
</feature>
<proteinExistence type="predicted"/>
<evidence type="ECO:0000313" key="4">
    <source>
        <dbReference type="EMBL" id="NIF02841.1"/>
    </source>
</evidence>
<dbReference type="NCBIfam" id="TIGR02532">
    <property type="entry name" value="IV_pilin_GFxxxE"/>
    <property type="match status" value="1"/>
</dbReference>
<evidence type="ECO:0000256" key="2">
    <source>
        <dbReference type="SAM" id="Phobius"/>
    </source>
</evidence>
<comment type="caution">
    <text evidence="4">The sequence shown here is derived from an EMBL/GenBank/DDBJ whole genome shotgun (WGS) entry which is preliminary data.</text>
</comment>
<keyword evidence="5" id="KW-1185">Reference proteome</keyword>
<sequence length="145" mass="16323">MPCYQDKEKAVIFGSGNGFRHKVRRCSRSNTGGSTTARWLKQKTASRRLNQQGFSLAETLVAMLLLAVTISTLLNYHRALALGFNQQWQQRQAWQVAGQALLGREVEGWQIQRQQHSMTLGCVLEQVTVNGPQQRTASLARLNCH</sequence>
<protein>
    <submittedName>
        <fullName evidence="4">Prepilin-type N-terminal cleavage/methylation domain-containing protein</fullName>
    </submittedName>
</protein>
<keyword evidence="2" id="KW-0472">Membrane</keyword>
<evidence type="ECO:0000259" key="3">
    <source>
        <dbReference type="Pfam" id="PF12528"/>
    </source>
</evidence>
<evidence type="ECO:0000256" key="1">
    <source>
        <dbReference type="ARBA" id="ARBA00004167"/>
    </source>
</evidence>
<dbReference type="Pfam" id="PF12528">
    <property type="entry name" value="T2SSppdC"/>
    <property type="match status" value="1"/>
</dbReference>
<evidence type="ECO:0000313" key="5">
    <source>
        <dbReference type="Proteomes" id="UP000780690"/>
    </source>
</evidence>
<gene>
    <name evidence="4" type="ORF">F3J38_22810</name>
</gene>
<comment type="subcellular location">
    <subcellularLocation>
        <location evidence="1">Membrane</location>
        <topology evidence="1">Single-pass membrane protein</topology>
    </subcellularLocation>
</comment>
<keyword evidence="2" id="KW-0812">Transmembrane</keyword>
<dbReference type="Proteomes" id="UP000780690">
    <property type="component" value="Unassembled WGS sequence"/>
</dbReference>
<dbReference type="Pfam" id="PF07963">
    <property type="entry name" value="N_methyl"/>
    <property type="match status" value="1"/>
</dbReference>
<keyword evidence="2" id="KW-1133">Transmembrane helix</keyword>
<dbReference type="EMBL" id="VWXD01000011">
    <property type="protein sequence ID" value="NIF02841.1"/>
    <property type="molecule type" value="Genomic_DNA"/>
</dbReference>